<dbReference type="SUPFAM" id="SSF46626">
    <property type="entry name" value="Cytochrome c"/>
    <property type="match status" value="1"/>
</dbReference>
<name>A0A1F7RN99_9BACT</name>
<dbReference type="GO" id="GO:0009055">
    <property type="term" value="F:electron transfer activity"/>
    <property type="evidence" value="ECO:0007669"/>
    <property type="project" value="InterPro"/>
</dbReference>
<dbReference type="AlphaFoldDB" id="A0A1F7RN99"/>
<feature type="domain" description="Cytochrome c" evidence="5">
    <location>
        <begin position="47"/>
        <end position="133"/>
    </location>
</feature>
<dbReference type="InterPro" id="IPR009056">
    <property type="entry name" value="Cyt_c-like_dom"/>
</dbReference>
<dbReference type="Pfam" id="PF13442">
    <property type="entry name" value="Cytochrome_CBB3"/>
    <property type="match status" value="1"/>
</dbReference>
<dbReference type="Proteomes" id="UP000178526">
    <property type="component" value="Unassembled WGS sequence"/>
</dbReference>
<proteinExistence type="predicted"/>
<keyword evidence="1 4" id="KW-0349">Heme</keyword>
<evidence type="ECO:0000256" key="4">
    <source>
        <dbReference type="PROSITE-ProRule" id="PRU00433"/>
    </source>
</evidence>
<dbReference type="PANTHER" id="PTHR40394">
    <property type="entry name" value="LIPOPROTEIN-RELATED"/>
    <property type="match status" value="1"/>
</dbReference>
<evidence type="ECO:0000256" key="1">
    <source>
        <dbReference type="ARBA" id="ARBA00022617"/>
    </source>
</evidence>
<evidence type="ECO:0000256" key="2">
    <source>
        <dbReference type="ARBA" id="ARBA00022723"/>
    </source>
</evidence>
<dbReference type="Gene3D" id="1.10.760.10">
    <property type="entry name" value="Cytochrome c-like domain"/>
    <property type="match status" value="1"/>
</dbReference>
<keyword evidence="2 4" id="KW-0479">Metal-binding</keyword>
<dbReference type="EMBL" id="MGDB01000045">
    <property type="protein sequence ID" value="OGL42474.1"/>
    <property type="molecule type" value="Genomic_DNA"/>
</dbReference>
<evidence type="ECO:0000259" key="5">
    <source>
        <dbReference type="PROSITE" id="PS51007"/>
    </source>
</evidence>
<accession>A0A1F7RN99</accession>
<evidence type="ECO:0000313" key="7">
    <source>
        <dbReference type="Proteomes" id="UP000178526"/>
    </source>
</evidence>
<protein>
    <recommendedName>
        <fullName evidence="5">Cytochrome c domain-containing protein</fullName>
    </recommendedName>
</protein>
<dbReference type="InterPro" id="IPR036909">
    <property type="entry name" value="Cyt_c-like_dom_sf"/>
</dbReference>
<gene>
    <name evidence="6" type="ORF">A2042_09150</name>
</gene>
<dbReference type="PROSITE" id="PS51007">
    <property type="entry name" value="CYTC"/>
    <property type="match status" value="1"/>
</dbReference>
<evidence type="ECO:0000256" key="3">
    <source>
        <dbReference type="ARBA" id="ARBA00023004"/>
    </source>
</evidence>
<reference evidence="6 7" key="1">
    <citation type="journal article" date="2016" name="Nat. Commun.">
        <title>Thousands of microbial genomes shed light on interconnected biogeochemical processes in an aquifer system.</title>
        <authorList>
            <person name="Anantharaman K."/>
            <person name="Brown C.T."/>
            <person name="Hug L.A."/>
            <person name="Sharon I."/>
            <person name="Castelle C.J."/>
            <person name="Probst A.J."/>
            <person name="Thomas B.C."/>
            <person name="Singh A."/>
            <person name="Wilkins M.J."/>
            <person name="Karaoz U."/>
            <person name="Brodie E.L."/>
            <person name="Williams K.H."/>
            <person name="Hubbard S.S."/>
            <person name="Banfield J.F."/>
        </authorList>
    </citation>
    <scope>NUCLEOTIDE SEQUENCE [LARGE SCALE GENOMIC DNA]</scope>
</reference>
<sequence>MRFLFRLLVVATVLIGFSYHIFAHSKKAWIVPDETKEIKNPVKATKDSLDRGKKLYETNCIQCHGEKGDGKGSLAETLETKPANFTDTHMMNMMTDGEIFWKISKGRGIMQSWETVLSEKERWDLVNYIKTFAK</sequence>
<dbReference type="PANTHER" id="PTHR40394:SF2">
    <property type="entry name" value="QUINOL:CYTOCHROME C OXIDOREDUCTASE MEMBRANE PROTEIN"/>
    <property type="match status" value="1"/>
</dbReference>
<comment type="caution">
    <text evidence="6">The sequence shown here is derived from an EMBL/GenBank/DDBJ whole genome shotgun (WGS) entry which is preliminary data.</text>
</comment>
<keyword evidence="3 4" id="KW-0408">Iron</keyword>
<evidence type="ECO:0000313" key="6">
    <source>
        <dbReference type="EMBL" id="OGL42474.1"/>
    </source>
</evidence>
<dbReference type="GO" id="GO:0020037">
    <property type="term" value="F:heme binding"/>
    <property type="evidence" value="ECO:0007669"/>
    <property type="project" value="InterPro"/>
</dbReference>
<dbReference type="GO" id="GO:0046872">
    <property type="term" value="F:metal ion binding"/>
    <property type="evidence" value="ECO:0007669"/>
    <property type="project" value="UniProtKB-KW"/>
</dbReference>
<organism evidence="6 7">
    <name type="scientific">Candidatus Schekmanbacteria bacterium GWA2_38_11</name>
    <dbReference type="NCBI Taxonomy" id="1817876"/>
    <lineage>
        <taxon>Bacteria</taxon>
        <taxon>Candidatus Schekmaniibacteriota</taxon>
    </lineage>
</organism>